<accession>A0A9D5HS69</accession>
<evidence type="ECO:0000256" key="4">
    <source>
        <dbReference type="ARBA" id="ARBA00023180"/>
    </source>
</evidence>
<dbReference type="GO" id="GO:0016788">
    <property type="term" value="F:hydrolase activity, acting on ester bonds"/>
    <property type="evidence" value="ECO:0007669"/>
    <property type="project" value="InterPro"/>
</dbReference>
<dbReference type="InterPro" id="IPR001087">
    <property type="entry name" value="GDSL"/>
</dbReference>
<comment type="caution">
    <text evidence="6">The sequence shown here is derived from an EMBL/GenBank/DDBJ whole genome shotgun (WGS) entry which is preliminary data.</text>
</comment>
<evidence type="ECO:0000256" key="1">
    <source>
        <dbReference type="ARBA" id="ARBA00008668"/>
    </source>
</evidence>
<keyword evidence="4" id="KW-0325">Glycoprotein</keyword>
<dbReference type="OrthoDB" id="1600564at2759"/>
<dbReference type="Pfam" id="PF00657">
    <property type="entry name" value="Lipase_GDSL"/>
    <property type="match status" value="1"/>
</dbReference>
<dbReference type="Proteomes" id="UP001085076">
    <property type="component" value="Miscellaneous, Linkage group lg01"/>
</dbReference>
<dbReference type="PANTHER" id="PTHR22835:SF663">
    <property type="entry name" value="LIPASE-LIKE"/>
    <property type="match status" value="1"/>
</dbReference>
<evidence type="ECO:0000256" key="2">
    <source>
        <dbReference type="ARBA" id="ARBA00022729"/>
    </source>
</evidence>
<reference evidence="6" key="2">
    <citation type="journal article" date="2022" name="Hortic Res">
        <title>The genome of Dioscorea zingiberensis sheds light on the biosynthesis, origin and evolution of the medicinally important diosgenin saponins.</title>
        <authorList>
            <person name="Li Y."/>
            <person name="Tan C."/>
            <person name="Li Z."/>
            <person name="Guo J."/>
            <person name="Li S."/>
            <person name="Chen X."/>
            <person name="Wang C."/>
            <person name="Dai X."/>
            <person name="Yang H."/>
            <person name="Song W."/>
            <person name="Hou L."/>
            <person name="Xu J."/>
            <person name="Tong Z."/>
            <person name="Xu A."/>
            <person name="Yuan X."/>
            <person name="Wang W."/>
            <person name="Yang Q."/>
            <person name="Chen L."/>
            <person name="Sun Z."/>
            <person name="Wang K."/>
            <person name="Pan B."/>
            <person name="Chen J."/>
            <person name="Bao Y."/>
            <person name="Liu F."/>
            <person name="Qi X."/>
            <person name="Gang D.R."/>
            <person name="Wen J."/>
            <person name="Li J."/>
        </authorList>
    </citation>
    <scope>NUCLEOTIDE SEQUENCE</scope>
    <source>
        <strain evidence="6">Dzin_1.0</strain>
    </source>
</reference>
<evidence type="ECO:0000256" key="5">
    <source>
        <dbReference type="SAM" id="SignalP"/>
    </source>
</evidence>
<dbReference type="AlphaFoldDB" id="A0A9D5HS69"/>
<evidence type="ECO:0000256" key="3">
    <source>
        <dbReference type="ARBA" id="ARBA00022801"/>
    </source>
</evidence>
<keyword evidence="7" id="KW-1185">Reference proteome</keyword>
<keyword evidence="3" id="KW-0378">Hydrolase</keyword>
<organism evidence="6 7">
    <name type="scientific">Dioscorea zingiberensis</name>
    <dbReference type="NCBI Taxonomy" id="325984"/>
    <lineage>
        <taxon>Eukaryota</taxon>
        <taxon>Viridiplantae</taxon>
        <taxon>Streptophyta</taxon>
        <taxon>Embryophyta</taxon>
        <taxon>Tracheophyta</taxon>
        <taxon>Spermatophyta</taxon>
        <taxon>Magnoliopsida</taxon>
        <taxon>Liliopsida</taxon>
        <taxon>Dioscoreales</taxon>
        <taxon>Dioscoreaceae</taxon>
        <taxon>Dioscorea</taxon>
    </lineage>
</organism>
<gene>
    <name evidence="6" type="ORF">J5N97_004518</name>
</gene>
<dbReference type="SUPFAM" id="SSF52266">
    <property type="entry name" value="SGNH hydrolase"/>
    <property type="match status" value="1"/>
</dbReference>
<feature type="chain" id="PRO_5038527418" evidence="5">
    <location>
        <begin position="26"/>
        <end position="391"/>
    </location>
</feature>
<dbReference type="PANTHER" id="PTHR22835">
    <property type="entry name" value="ZINC FINGER FYVE DOMAIN CONTAINING PROTEIN"/>
    <property type="match status" value="1"/>
</dbReference>
<sequence length="391" mass="43671">MSSSSCTYIVSLLFTFIVFVPPTSARQSTGACFTSIISFGDSIADTGNLIFTLNNSHRVNRLPYGETFFHHPTGRFSDGRLIADFIADALGLPFLAPYLPHYDGGRSFTNGVNFAVAEATALNDDFFNEKGIQLDIKNISLDMQLKWFKEFLSFMCSSKEECEDKLSSALFLMGEIGGNDFNYPFLQGRSFEEVRTVVPLVINAISSAITVVIKLGARTLLVPGNFPIGCIPAYLSFFHVSNTEDYDEETGCIKWLNEFSEYYNQLLIKELDHLRKMHPHTTLIYADYYQALITIYQSPEKYGFQSSPLVACCGAGGLYNYNFSCMCGELGSTVCVEPSRHLSWDGVHFTEAAYRKIATGLLQGKFTNPTFTETCALLEPFGNLKFPRNTF</sequence>
<feature type="signal peptide" evidence="5">
    <location>
        <begin position="1"/>
        <end position="25"/>
    </location>
</feature>
<keyword evidence="2 5" id="KW-0732">Signal</keyword>
<evidence type="ECO:0000313" key="6">
    <source>
        <dbReference type="EMBL" id="KAJ0986162.1"/>
    </source>
</evidence>
<evidence type="ECO:0000313" key="7">
    <source>
        <dbReference type="Proteomes" id="UP001085076"/>
    </source>
</evidence>
<proteinExistence type="inferred from homology"/>
<dbReference type="InterPro" id="IPR035669">
    <property type="entry name" value="SGNH_plant_lipase-like"/>
</dbReference>
<protein>
    <submittedName>
        <fullName evidence="6">Uncharacterized protein</fullName>
    </submittedName>
</protein>
<reference evidence="6" key="1">
    <citation type="submission" date="2021-03" db="EMBL/GenBank/DDBJ databases">
        <authorList>
            <person name="Li Z."/>
            <person name="Yang C."/>
        </authorList>
    </citation>
    <scope>NUCLEOTIDE SEQUENCE</scope>
    <source>
        <strain evidence="6">Dzin_1.0</strain>
        <tissue evidence="6">Leaf</tissue>
    </source>
</reference>
<dbReference type="CDD" id="cd01837">
    <property type="entry name" value="SGNH_plant_lipase_like"/>
    <property type="match status" value="1"/>
</dbReference>
<dbReference type="Gene3D" id="3.40.50.1110">
    <property type="entry name" value="SGNH hydrolase"/>
    <property type="match status" value="1"/>
</dbReference>
<comment type="similarity">
    <text evidence="1">Belongs to the 'GDSL' lipolytic enzyme family.</text>
</comment>
<dbReference type="EMBL" id="JAGGNH010000001">
    <property type="protein sequence ID" value="KAJ0986162.1"/>
    <property type="molecule type" value="Genomic_DNA"/>
</dbReference>
<dbReference type="InterPro" id="IPR036514">
    <property type="entry name" value="SGNH_hydro_sf"/>
</dbReference>
<name>A0A9D5HS69_9LILI</name>